<dbReference type="GO" id="GO:0003677">
    <property type="term" value="F:DNA binding"/>
    <property type="evidence" value="ECO:0007669"/>
    <property type="project" value="InterPro"/>
</dbReference>
<dbReference type="InterPro" id="IPR013324">
    <property type="entry name" value="RNA_pol_sigma_r3/r4-like"/>
</dbReference>
<comment type="caution">
    <text evidence="2">The sequence shown here is derived from an EMBL/GenBank/DDBJ whole genome shotgun (WGS) entry which is preliminary data.</text>
</comment>
<protein>
    <submittedName>
        <fullName evidence="2">RNA polymerase subunit sigma-24</fullName>
    </submittedName>
</protein>
<dbReference type="GO" id="GO:0006352">
    <property type="term" value="P:DNA-templated transcription initiation"/>
    <property type="evidence" value="ECO:0007669"/>
    <property type="project" value="InterPro"/>
</dbReference>
<name>A0A395M1K5_9BACT</name>
<dbReference type="Gene3D" id="1.10.10.10">
    <property type="entry name" value="Winged helix-like DNA-binding domain superfamily/Winged helix DNA-binding domain"/>
    <property type="match status" value="1"/>
</dbReference>
<feature type="domain" description="RNA polymerase sigma factor 70 region 4 type 2" evidence="1">
    <location>
        <begin position="65"/>
        <end position="98"/>
    </location>
</feature>
<dbReference type="GO" id="GO:0016987">
    <property type="term" value="F:sigma factor activity"/>
    <property type="evidence" value="ECO:0007669"/>
    <property type="project" value="InterPro"/>
</dbReference>
<gene>
    <name evidence="2" type="ORF">D0433_06305</name>
</gene>
<evidence type="ECO:0000313" key="3">
    <source>
        <dbReference type="Proteomes" id="UP000266389"/>
    </source>
</evidence>
<dbReference type="AlphaFoldDB" id="A0A395M1K5"/>
<dbReference type="Proteomes" id="UP000266389">
    <property type="component" value="Unassembled WGS sequence"/>
</dbReference>
<dbReference type="InterPro" id="IPR013249">
    <property type="entry name" value="RNA_pol_sigma70_r4_t2"/>
</dbReference>
<dbReference type="SUPFAM" id="SSF88659">
    <property type="entry name" value="Sigma3 and sigma4 domains of RNA polymerase sigma factors"/>
    <property type="match status" value="1"/>
</dbReference>
<sequence length="109" mass="12117">MLVSQTYLEGGQSKTAVELFKAFRNVYLRSFGQEATIEHDGSVMIDDQDVARVTVTMAADFKLTVLLADVVGLTHAEIAQVIGQPLATVRMWLHWGRKLIGQEVNEKVN</sequence>
<dbReference type="EMBL" id="PHFL01000039">
    <property type="protein sequence ID" value="RFM24592.1"/>
    <property type="molecule type" value="Genomic_DNA"/>
</dbReference>
<organism evidence="2 3">
    <name type="scientific">Candidatus Thermochlorobacter aerophilus</name>
    <dbReference type="NCBI Taxonomy" id="1868324"/>
    <lineage>
        <taxon>Bacteria</taxon>
        <taxon>Pseudomonadati</taxon>
        <taxon>Chlorobiota</taxon>
        <taxon>Chlorobiia</taxon>
        <taxon>Chlorobiales</taxon>
        <taxon>Candidatus Thermochlorobacteriaceae</taxon>
        <taxon>Candidatus Thermochlorobacter</taxon>
    </lineage>
</organism>
<dbReference type="Pfam" id="PF08281">
    <property type="entry name" value="Sigma70_r4_2"/>
    <property type="match status" value="1"/>
</dbReference>
<evidence type="ECO:0000313" key="2">
    <source>
        <dbReference type="EMBL" id="RFM24592.1"/>
    </source>
</evidence>
<reference evidence="2 3" key="1">
    <citation type="journal article" date="2011" name="ISME J.">
        <title>Community ecology of hot spring cyanobacterial mats: predominant populations and their functional potential.</title>
        <authorList>
            <person name="Klatt C.G."/>
            <person name="Wood J.M."/>
            <person name="Rusch D.B."/>
            <person name="Bateson M.M."/>
            <person name="Hamamura N."/>
            <person name="Heidelberg J.F."/>
            <person name="Grossman A.R."/>
            <person name="Bhaya D."/>
            <person name="Cohan F.M."/>
            <person name="Kuhl M."/>
            <person name="Bryant D.A."/>
            <person name="Ward D.M."/>
        </authorList>
    </citation>
    <scope>NUCLEOTIDE SEQUENCE [LARGE SCALE GENOMIC DNA]</scope>
    <source>
        <strain evidence="2">OS</strain>
    </source>
</reference>
<accession>A0A395M1K5</accession>
<dbReference type="InterPro" id="IPR036388">
    <property type="entry name" value="WH-like_DNA-bd_sf"/>
</dbReference>
<proteinExistence type="predicted"/>
<evidence type="ECO:0000259" key="1">
    <source>
        <dbReference type="Pfam" id="PF08281"/>
    </source>
</evidence>